<dbReference type="EMBL" id="OY731398">
    <property type="protein sequence ID" value="CAJ1809692.1"/>
    <property type="molecule type" value="Genomic_DNA"/>
</dbReference>
<reference evidence="1" key="1">
    <citation type="submission" date="2023-10" db="EMBL/GenBank/DDBJ databases">
        <authorList>
            <person name="Domelevo Entfellner J.-B."/>
        </authorList>
    </citation>
    <scope>NUCLEOTIDE SEQUENCE</scope>
</reference>
<name>A0AA86RLX8_9FABA</name>
<evidence type="ECO:0000313" key="2">
    <source>
        <dbReference type="Proteomes" id="UP001189624"/>
    </source>
</evidence>
<keyword evidence="2" id="KW-1185">Reference proteome</keyword>
<organism evidence="1 2">
    <name type="scientific">Sphenostylis stenocarpa</name>
    <dbReference type="NCBI Taxonomy" id="92480"/>
    <lineage>
        <taxon>Eukaryota</taxon>
        <taxon>Viridiplantae</taxon>
        <taxon>Streptophyta</taxon>
        <taxon>Embryophyta</taxon>
        <taxon>Tracheophyta</taxon>
        <taxon>Spermatophyta</taxon>
        <taxon>Magnoliopsida</taxon>
        <taxon>eudicotyledons</taxon>
        <taxon>Gunneridae</taxon>
        <taxon>Pentapetalae</taxon>
        <taxon>rosids</taxon>
        <taxon>fabids</taxon>
        <taxon>Fabales</taxon>
        <taxon>Fabaceae</taxon>
        <taxon>Papilionoideae</taxon>
        <taxon>50 kb inversion clade</taxon>
        <taxon>NPAAA clade</taxon>
        <taxon>indigoferoid/millettioid clade</taxon>
        <taxon>Phaseoleae</taxon>
        <taxon>Sphenostylis</taxon>
    </lineage>
</organism>
<dbReference type="Gramene" id="rna-AYBTSS11_LOCUS861">
    <property type="protein sequence ID" value="CAJ1809692.1"/>
    <property type="gene ID" value="gene-AYBTSS11_LOCUS861"/>
</dbReference>
<protein>
    <submittedName>
        <fullName evidence="1">Uncharacterized protein</fullName>
    </submittedName>
</protein>
<dbReference type="Proteomes" id="UP001189624">
    <property type="component" value="Chromosome 1"/>
</dbReference>
<sequence>MKRAGLRSSPLRFANTKVTNLLLHGLLVSYSSAYFDEVKVKDNSDLPYLAIPLQYETPFSMVGLSLSDLPNVMPWLVPEIQNV</sequence>
<accession>A0AA86RLX8</accession>
<dbReference type="AlphaFoldDB" id="A0AA86RLX8"/>
<evidence type="ECO:0000313" key="1">
    <source>
        <dbReference type="EMBL" id="CAJ1809692.1"/>
    </source>
</evidence>
<proteinExistence type="predicted"/>
<gene>
    <name evidence="1" type="ORF">AYBTSS11_LOCUS861</name>
</gene>